<dbReference type="Gene3D" id="3.50.50.60">
    <property type="entry name" value="FAD/NAD(P)-binding domain"/>
    <property type="match status" value="2"/>
</dbReference>
<dbReference type="Proteomes" id="UP000242205">
    <property type="component" value="Chromosome"/>
</dbReference>
<dbReference type="GO" id="GO:0016705">
    <property type="term" value="F:oxidoreductase activity, acting on paired donors, with incorporation or reduction of molecular oxygen"/>
    <property type="evidence" value="ECO:0007669"/>
    <property type="project" value="InterPro"/>
</dbReference>
<gene>
    <name evidence="9" type="ORF">C0099_04020</name>
</gene>
<proteinExistence type="inferred from homology"/>
<dbReference type="InterPro" id="IPR051205">
    <property type="entry name" value="UbiH/COQ6_monooxygenase"/>
</dbReference>
<evidence type="ECO:0000313" key="9">
    <source>
        <dbReference type="EMBL" id="AUN96332.1"/>
    </source>
</evidence>
<keyword evidence="6" id="KW-0560">Oxidoreductase</keyword>
<accession>A0A2I6SAQ1</accession>
<dbReference type="UniPathway" id="UPA00232"/>
<keyword evidence="5" id="KW-0274">FAD</keyword>
<comment type="pathway">
    <text evidence="2">Cofactor biosynthesis; ubiquinone biosynthesis.</text>
</comment>
<dbReference type="InterPro" id="IPR002938">
    <property type="entry name" value="FAD-bd"/>
</dbReference>
<evidence type="ECO:0000256" key="3">
    <source>
        <dbReference type="ARBA" id="ARBA00005349"/>
    </source>
</evidence>
<comment type="cofactor">
    <cofactor evidence="1">
        <name>FAD</name>
        <dbReference type="ChEBI" id="CHEBI:57692"/>
    </cofactor>
</comment>
<dbReference type="NCBIfam" id="TIGR01988">
    <property type="entry name" value="Ubi-OHases"/>
    <property type="match status" value="1"/>
</dbReference>
<evidence type="ECO:0000256" key="2">
    <source>
        <dbReference type="ARBA" id="ARBA00004749"/>
    </source>
</evidence>
<reference evidence="9 10" key="1">
    <citation type="submission" date="2018-01" db="EMBL/GenBank/DDBJ databases">
        <authorList>
            <person name="Fu G.-Y."/>
        </authorList>
    </citation>
    <scope>NUCLEOTIDE SEQUENCE [LARGE SCALE GENOMIC DNA]</scope>
    <source>
        <strain evidence="9 10">SY39</strain>
    </source>
</reference>
<dbReference type="AlphaFoldDB" id="A0A2I6SAQ1"/>
<dbReference type="EMBL" id="CP025682">
    <property type="protein sequence ID" value="AUN96332.1"/>
    <property type="molecule type" value="Genomic_DNA"/>
</dbReference>
<keyword evidence="10" id="KW-1185">Reference proteome</keyword>
<dbReference type="OrthoDB" id="9769565at2"/>
<dbReference type="PANTHER" id="PTHR43876:SF7">
    <property type="entry name" value="UBIQUINONE BIOSYNTHESIS MONOOXYGENASE COQ6, MITOCHONDRIAL"/>
    <property type="match status" value="1"/>
</dbReference>
<dbReference type="InterPro" id="IPR010971">
    <property type="entry name" value="UbiH/COQ6"/>
</dbReference>
<evidence type="ECO:0000256" key="7">
    <source>
        <dbReference type="ARBA" id="ARBA00023033"/>
    </source>
</evidence>
<keyword evidence="4" id="KW-0285">Flavoprotein</keyword>
<protein>
    <submittedName>
        <fullName evidence="9">2-octaprenyl-6-methoxyphenyl hydroxylase</fullName>
    </submittedName>
</protein>
<evidence type="ECO:0000259" key="8">
    <source>
        <dbReference type="Pfam" id="PF01494"/>
    </source>
</evidence>
<comment type="similarity">
    <text evidence="3">Belongs to the UbiH/COQ6 family.</text>
</comment>
<dbReference type="GO" id="GO:0006744">
    <property type="term" value="P:ubiquinone biosynthetic process"/>
    <property type="evidence" value="ECO:0007669"/>
    <property type="project" value="UniProtKB-UniPathway"/>
</dbReference>
<feature type="domain" description="FAD-binding" evidence="8">
    <location>
        <begin position="3"/>
        <end position="320"/>
    </location>
</feature>
<evidence type="ECO:0000313" key="10">
    <source>
        <dbReference type="Proteomes" id="UP000242205"/>
    </source>
</evidence>
<dbReference type="PANTHER" id="PTHR43876">
    <property type="entry name" value="UBIQUINONE BIOSYNTHESIS MONOOXYGENASE COQ6, MITOCHONDRIAL"/>
    <property type="match status" value="1"/>
</dbReference>
<dbReference type="RefSeq" id="WP_102248371.1">
    <property type="nucleotide sequence ID" value="NZ_CP025682.1"/>
</dbReference>
<dbReference type="Pfam" id="PF01494">
    <property type="entry name" value="FAD_binding_3"/>
    <property type="match status" value="1"/>
</dbReference>
<evidence type="ECO:0000256" key="5">
    <source>
        <dbReference type="ARBA" id="ARBA00022827"/>
    </source>
</evidence>
<dbReference type="GO" id="GO:0004497">
    <property type="term" value="F:monooxygenase activity"/>
    <property type="evidence" value="ECO:0007669"/>
    <property type="project" value="UniProtKB-KW"/>
</dbReference>
<dbReference type="SUPFAM" id="SSF51905">
    <property type="entry name" value="FAD/NAD(P)-binding domain"/>
    <property type="match status" value="1"/>
</dbReference>
<dbReference type="InterPro" id="IPR036188">
    <property type="entry name" value="FAD/NAD-bd_sf"/>
</dbReference>
<evidence type="ECO:0000256" key="1">
    <source>
        <dbReference type="ARBA" id="ARBA00001974"/>
    </source>
</evidence>
<dbReference type="PRINTS" id="PR00420">
    <property type="entry name" value="RNGMNOXGNASE"/>
</dbReference>
<sequence>MTDTDVLVVGGGPAGLALALALARSGRRIIVADAREAGAVVDDPRALALAHGSRLILEELGVWQGLPATPIETIHVSQRGGFGRSVLRATELDVPALGHVVSAGALAGALRTAVEAAGVTLRDATRVEALAPGADNLTATLDGGHILTAQLAVRAEGGPGEGEAVKSRDYGQHALIATVQTRDDHANRAFERFTPEGPLALLPCGEDYASVLVVSRDTAEQLTTLDDAAYLARLQQTIGTRTMLTAVGPRVRYPLALRYRQSAAGPRTVWLGNAAQTLHPVAGQGFNLALRDVYTLARAVRDVADPGTADLIEAWARARRLDRAGTIGFTDALIRVFANETAPLRALRGAGLFALDLCPPARAFIARRMMFGARAWP</sequence>
<name>A0A2I6SAQ1_9RHOO</name>
<organism evidence="9 10">
    <name type="scientific">Pseudazoarcus pumilus</name>
    <dbReference type="NCBI Taxonomy" id="2067960"/>
    <lineage>
        <taxon>Bacteria</taxon>
        <taxon>Pseudomonadati</taxon>
        <taxon>Pseudomonadota</taxon>
        <taxon>Betaproteobacteria</taxon>
        <taxon>Rhodocyclales</taxon>
        <taxon>Zoogloeaceae</taxon>
        <taxon>Pseudazoarcus</taxon>
    </lineage>
</organism>
<dbReference type="KEGG" id="atw:C0099_04020"/>
<evidence type="ECO:0000256" key="6">
    <source>
        <dbReference type="ARBA" id="ARBA00023002"/>
    </source>
</evidence>
<dbReference type="GO" id="GO:0071949">
    <property type="term" value="F:FAD binding"/>
    <property type="evidence" value="ECO:0007669"/>
    <property type="project" value="InterPro"/>
</dbReference>
<keyword evidence="7" id="KW-0503">Monooxygenase</keyword>
<evidence type="ECO:0000256" key="4">
    <source>
        <dbReference type="ARBA" id="ARBA00022630"/>
    </source>
</evidence>